<comment type="similarity">
    <text evidence="1">Belongs to the 'GDXG' lipolytic enzyme family.</text>
</comment>
<organism evidence="3 4">
    <name type="scientific">Jatropha curcas</name>
    <name type="common">Barbados nut</name>
    <dbReference type="NCBI Taxonomy" id="180498"/>
    <lineage>
        <taxon>Eukaryota</taxon>
        <taxon>Viridiplantae</taxon>
        <taxon>Streptophyta</taxon>
        <taxon>Embryophyta</taxon>
        <taxon>Tracheophyta</taxon>
        <taxon>Spermatophyta</taxon>
        <taxon>Magnoliopsida</taxon>
        <taxon>eudicotyledons</taxon>
        <taxon>Gunneridae</taxon>
        <taxon>Pentapetalae</taxon>
        <taxon>rosids</taxon>
        <taxon>fabids</taxon>
        <taxon>Malpighiales</taxon>
        <taxon>Euphorbiaceae</taxon>
        <taxon>Crotonoideae</taxon>
        <taxon>Jatropheae</taxon>
        <taxon>Jatropha</taxon>
    </lineage>
</organism>
<dbReference type="SUPFAM" id="SSF53474">
    <property type="entry name" value="alpha/beta-Hydrolases"/>
    <property type="match status" value="1"/>
</dbReference>
<dbReference type="InterPro" id="IPR013094">
    <property type="entry name" value="AB_hydrolase_3"/>
</dbReference>
<sequence>MAESKTAPIPSSDYQPLIVSNPDGTYTRLLHFPSVPATPDPNTTTSPVLTKDIPINPTRQTWLRIYLPRRALHSSSGNKLPLVFYYHGGAFVFFSAASNLAHDFCLTMTAQLDAVVISVEYRLAPENRLPAAYEDAMEALHCIKSSQENWLTEYTDLSNCFLMGSSAGGNIAYHAVLRASEQVQKLDPLKIKGLVLHHPYFGGKERTGSELKMAKDPILPLPGSDFMWELSLPVGADRDHEYSNPMAGNWSRMCECIRGVGVRVLVTGCYGDPLIDRQMEFAKLLEENEVGTVAHFTEGCHTVELVDSLKADSLFLVIKKFMSD</sequence>
<evidence type="ECO:0000259" key="2">
    <source>
        <dbReference type="Pfam" id="PF07859"/>
    </source>
</evidence>
<feature type="domain" description="Alpha/beta hydrolase fold-3" evidence="2">
    <location>
        <begin position="83"/>
        <end position="300"/>
    </location>
</feature>
<keyword evidence="4" id="KW-1185">Reference proteome</keyword>
<protein>
    <recommendedName>
        <fullName evidence="2">Alpha/beta hydrolase fold-3 domain-containing protein</fullName>
    </recommendedName>
</protein>
<evidence type="ECO:0000313" key="3">
    <source>
        <dbReference type="EMBL" id="KDP22356.1"/>
    </source>
</evidence>
<dbReference type="AlphaFoldDB" id="A0A067JEN6"/>
<dbReference type="Pfam" id="PF07859">
    <property type="entry name" value="Abhydrolase_3"/>
    <property type="match status" value="1"/>
</dbReference>
<evidence type="ECO:0000313" key="4">
    <source>
        <dbReference type="Proteomes" id="UP000027138"/>
    </source>
</evidence>
<dbReference type="PANTHER" id="PTHR23024">
    <property type="entry name" value="ARYLACETAMIDE DEACETYLASE"/>
    <property type="match status" value="1"/>
</dbReference>
<dbReference type="PANTHER" id="PTHR23024:SF546">
    <property type="entry name" value="CARBOXYLESTERASE 120-RELATED"/>
    <property type="match status" value="1"/>
</dbReference>
<dbReference type="GO" id="GO:0016787">
    <property type="term" value="F:hydrolase activity"/>
    <property type="evidence" value="ECO:0007669"/>
    <property type="project" value="InterPro"/>
</dbReference>
<reference evidence="3 4" key="1">
    <citation type="journal article" date="2014" name="PLoS ONE">
        <title>Global Analysis of Gene Expression Profiles in Physic Nut (Jatropha curcas L.) Seedlings Exposed to Salt Stress.</title>
        <authorList>
            <person name="Zhang L."/>
            <person name="Zhang C."/>
            <person name="Wu P."/>
            <person name="Chen Y."/>
            <person name="Li M."/>
            <person name="Jiang H."/>
            <person name="Wu G."/>
        </authorList>
    </citation>
    <scope>NUCLEOTIDE SEQUENCE [LARGE SCALE GENOMIC DNA]</scope>
    <source>
        <strain evidence="4">cv. GZQX0401</strain>
        <tissue evidence="3">Young leaves</tissue>
    </source>
</reference>
<evidence type="ECO:0000256" key="1">
    <source>
        <dbReference type="ARBA" id="ARBA00010515"/>
    </source>
</evidence>
<name>A0A067JEN6_JATCU</name>
<dbReference type="Proteomes" id="UP000027138">
    <property type="component" value="Unassembled WGS sequence"/>
</dbReference>
<dbReference type="KEGG" id="jcu:105648545"/>
<gene>
    <name evidence="3" type="ORF">JCGZ_26187</name>
</gene>
<dbReference type="OrthoDB" id="408631at2759"/>
<dbReference type="EMBL" id="KK915447">
    <property type="protein sequence ID" value="KDP22356.1"/>
    <property type="molecule type" value="Genomic_DNA"/>
</dbReference>
<dbReference type="InterPro" id="IPR029058">
    <property type="entry name" value="AB_hydrolase_fold"/>
</dbReference>
<dbReference type="Gene3D" id="3.40.50.1820">
    <property type="entry name" value="alpha/beta hydrolase"/>
    <property type="match status" value="1"/>
</dbReference>
<accession>A0A067JEN6</accession>
<dbReference type="InterPro" id="IPR050466">
    <property type="entry name" value="Carboxylest/Gibb_receptor"/>
</dbReference>
<proteinExistence type="inferred from homology"/>